<sequence>MIAPPFLSEPVQNPVTTLSIHLLQIPPPMKSTPAVRVSINQAIVRRPPTCHVWQSGVSPEIYDVCFYEAFAITYVHRLNGPPTESLYHPLWVTWALLTMHSC</sequence>
<comment type="caution">
    <text evidence="1">The sequence shown here is derived from an EMBL/GenBank/DDBJ whole genome shotgun (WGS) entry which is preliminary data.</text>
</comment>
<evidence type="ECO:0000313" key="2">
    <source>
        <dbReference type="Proteomes" id="UP000827092"/>
    </source>
</evidence>
<proteinExistence type="predicted"/>
<accession>A0AAV6W1D2</accession>
<gene>
    <name evidence="1" type="ORF">JTE90_011180</name>
</gene>
<dbReference type="EMBL" id="JAFNEN010000004">
    <property type="protein sequence ID" value="KAG8201504.1"/>
    <property type="molecule type" value="Genomic_DNA"/>
</dbReference>
<protein>
    <submittedName>
        <fullName evidence="1">Uncharacterized protein</fullName>
    </submittedName>
</protein>
<organism evidence="1 2">
    <name type="scientific">Oedothorax gibbosus</name>
    <dbReference type="NCBI Taxonomy" id="931172"/>
    <lineage>
        <taxon>Eukaryota</taxon>
        <taxon>Metazoa</taxon>
        <taxon>Ecdysozoa</taxon>
        <taxon>Arthropoda</taxon>
        <taxon>Chelicerata</taxon>
        <taxon>Arachnida</taxon>
        <taxon>Araneae</taxon>
        <taxon>Araneomorphae</taxon>
        <taxon>Entelegynae</taxon>
        <taxon>Araneoidea</taxon>
        <taxon>Linyphiidae</taxon>
        <taxon>Erigoninae</taxon>
        <taxon>Oedothorax</taxon>
    </lineage>
</organism>
<keyword evidence="2" id="KW-1185">Reference proteome</keyword>
<dbReference type="Proteomes" id="UP000827092">
    <property type="component" value="Unassembled WGS sequence"/>
</dbReference>
<evidence type="ECO:0000313" key="1">
    <source>
        <dbReference type="EMBL" id="KAG8201504.1"/>
    </source>
</evidence>
<reference evidence="1 2" key="1">
    <citation type="journal article" date="2022" name="Nat. Ecol. Evol.">
        <title>A masculinizing supergene underlies an exaggerated male reproductive morph in a spider.</title>
        <authorList>
            <person name="Hendrickx F."/>
            <person name="De Corte Z."/>
            <person name="Sonet G."/>
            <person name="Van Belleghem S.M."/>
            <person name="Kostlbacher S."/>
            <person name="Vangestel C."/>
        </authorList>
    </citation>
    <scope>NUCLEOTIDE SEQUENCE [LARGE SCALE GENOMIC DNA]</scope>
    <source>
        <strain evidence="1">W744_W776</strain>
    </source>
</reference>
<name>A0AAV6W1D2_9ARAC</name>
<dbReference type="AlphaFoldDB" id="A0AAV6W1D2"/>